<dbReference type="GO" id="GO:0042162">
    <property type="term" value="F:telomeric DNA binding"/>
    <property type="evidence" value="ECO:0000318"/>
    <property type="project" value="GO_Central"/>
</dbReference>
<dbReference type="InterPro" id="IPR018834">
    <property type="entry name" value="DNA/RNA-bd_Est1-type"/>
</dbReference>
<name>A0A1Y1IMS9_KLENI</name>
<dbReference type="GO" id="GO:0070034">
    <property type="term" value="F:telomerase RNA binding"/>
    <property type="evidence" value="ECO:0000318"/>
    <property type="project" value="GO_Central"/>
</dbReference>
<dbReference type="FunFam" id="1.25.40.10:FF:000225">
    <property type="entry name" value="Protein SMG7"/>
    <property type="match status" value="1"/>
</dbReference>
<keyword evidence="2" id="KW-0175">Coiled coil</keyword>
<feature type="compositionally biased region" description="Polar residues" evidence="3">
    <location>
        <begin position="1078"/>
        <end position="1096"/>
    </location>
</feature>
<dbReference type="InterPro" id="IPR011990">
    <property type="entry name" value="TPR-like_helical_dom_sf"/>
</dbReference>
<evidence type="ECO:0000259" key="4">
    <source>
        <dbReference type="Pfam" id="PF10373"/>
    </source>
</evidence>
<feature type="compositionally biased region" description="Polar residues" evidence="3">
    <location>
        <begin position="1127"/>
        <end position="1140"/>
    </location>
</feature>
<dbReference type="SUPFAM" id="SSF48452">
    <property type="entry name" value="TPR-like"/>
    <property type="match status" value="1"/>
</dbReference>
<feature type="region of interest" description="Disordered" evidence="3">
    <location>
        <begin position="745"/>
        <end position="832"/>
    </location>
</feature>
<feature type="compositionally biased region" description="Acidic residues" evidence="3">
    <location>
        <begin position="762"/>
        <end position="771"/>
    </location>
</feature>
<evidence type="ECO:0000256" key="3">
    <source>
        <dbReference type="SAM" id="MobiDB-lite"/>
    </source>
</evidence>
<dbReference type="STRING" id="105231.A0A1Y1IMS9"/>
<reference evidence="6 7" key="1">
    <citation type="journal article" date="2014" name="Nat. Commun.">
        <title>Klebsormidium flaccidum genome reveals primary factors for plant terrestrial adaptation.</title>
        <authorList>
            <person name="Hori K."/>
            <person name="Maruyama F."/>
            <person name="Fujisawa T."/>
            <person name="Togashi T."/>
            <person name="Yamamoto N."/>
            <person name="Seo M."/>
            <person name="Sato S."/>
            <person name="Yamada T."/>
            <person name="Mori H."/>
            <person name="Tajima N."/>
            <person name="Moriyama T."/>
            <person name="Ikeuchi M."/>
            <person name="Watanabe M."/>
            <person name="Wada H."/>
            <person name="Kobayashi K."/>
            <person name="Saito M."/>
            <person name="Masuda T."/>
            <person name="Sasaki-Sekimoto Y."/>
            <person name="Mashiguchi K."/>
            <person name="Awai K."/>
            <person name="Shimojima M."/>
            <person name="Masuda S."/>
            <person name="Iwai M."/>
            <person name="Nobusawa T."/>
            <person name="Narise T."/>
            <person name="Kondo S."/>
            <person name="Saito H."/>
            <person name="Sato R."/>
            <person name="Murakawa M."/>
            <person name="Ihara Y."/>
            <person name="Oshima-Yamada Y."/>
            <person name="Ohtaka K."/>
            <person name="Satoh M."/>
            <person name="Sonobe K."/>
            <person name="Ishii M."/>
            <person name="Ohtani R."/>
            <person name="Kanamori-Sato M."/>
            <person name="Honoki R."/>
            <person name="Miyazaki D."/>
            <person name="Mochizuki H."/>
            <person name="Umetsu J."/>
            <person name="Higashi K."/>
            <person name="Shibata D."/>
            <person name="Kamiya Y."/>
            <person name="Sato N."/>
            <person name="Nakamura Y."/>
            <person name="Tabata S."/>
            <person name="Ida S."/>
            <person name="Kurokawa K."/>
            <person name="Ohta H."/>
        </authorList>
    </citation>
    <scope>NUCLEOTIDE SEQUENCE [LARGE SCALE GENOMIC DNA]</scope>
    <source>
        <strain evidence="6 7">NIES-2285</strain>
    </source>
</reference>
<evidence type="ECO:0000256" key="1">
    <source>
        <dbReference type="ARBA" id="ARBA00022737"/>
    </source>
</evidence>
<dbReference type="Pfam" id="PF10373">
    <property type="entry name" value="EST1_DNA_bind"/>
    <property type="match status" value="1"/>
</dbReference>
<keyword evidence="1" id="KW-0677">Repeat</keyword>
<dbReference type="Pfam" id="PF10374">
    <property type="entry name" value="EST1"/>
    <property type="match status" value="1"/>
</dbReference>
<feature type="compositionally biased region" description="Basic and acidic residues" evidence="3">
    <location>
        <begin position="745"/>
        <end position="761"/>
    </location>
</feature>
<feature type="region of interest" description="Disordered" evidence="3">
    <location>
        <begin position="1077"/>
        <end position="1154"/>
    </location>
</feature>
<evidence type="ECO:0000256" key="2">
    <source>
        <dbReference type="SAM" id="Coils"/>
    </source>
</evidence>
<evidence type="ECO:0000313" key="7">
    <source>
        <dbReference type="Proteomes" id="UP000054558"/>
    </source>
</evidence>
<organism evidence="6 7">
    <name type="scientific">Klebsormidium nitens</name>
    <name type="common">Green alga</name>
    <name type="synonym">Ulothrix nitens</name>
    <dbReference type="NCBI Taxonomy" id="105231"/>
    <lineage>
        <taxon>Eukaryota</taxon>
        <taxon>Viridiplantae</taxon>
        <taxon>Streptophyta</taxon>
        <taxon>Klebsormidiophyceae</taxon>
        <taxon>Klebsormidiales</taxon>
        <taxon>Klebsormidiaceae</taxon>
        <taxon>Klebsormidium</taxon>
    </lineage>
</organism>
<dbReference type="Gene3D" id="1.25.40.10">
    <property type="entry name" value="Tetratricopeptide repeat domain"/>
    <property type="match status" value="1"/>
</dbReference>
<keyword evidence="7" id="KW-1185">Reference proteome</keyword>
<evidence type="ECO:0000259" key="5">
    <source>
        <dbReference type="Pfam" id="PF10374"/>
    </source>
</evidence>
<evidence type="ECO:0000313" key="6">
    <source>
        <dbReference type="EMBL" id="GAQ92205.1"/>
    </source>
</evidence>
<protein>
    <submittedName>
        <fullName evidence="6">Telomerase activating protein est1</fullName>
    </submittedName>
</protein>
<feature type="domain" description="DNA/RNA-binding" evidence="4">
    <location>
        <begin position="216"/>
        <end position="519"/>
    </location>
</feature>
<dbReference type="EMBL" id="DF237895">
    <property type="protein sequence ID" value="GAQ92205.1"/>
    <property type="molecule type" value="Genomic_DNA"/>
</dbReference>
<dbReference type="GO" id="GO:0000184">
    <property type="term" value="P:nuclear-transcribed mRNA catabolic process, nonsense-mediated decay"/>
    <property type="evidence" value="ECO:0000318"/>
    <property type="project" value="GO_Central"/>
</dbReference>
<gene>
    <name evidence="6" type="ORF">KFL_009460010</name>
</gene>
<feature type="region of interest" description="Disordered" evidence="3">
    <location>
        <begin position="1195"/>
        <end position="1217"/>
    </location>
</feature>
<dbReference type="InterPro" id="IPR045153">
    <property type="entry name" value="Est1/Ebs1-like"/>
</dbReference>
<dbReference type="OrthoDB" id="69928at2759"/>
<feature type="compositionally biased region" description="Polar residues" evidence="3">
    <location>
        <begin position="781"/>
        <end position="816"/>
    </location>
</feature>
<feature type="coiled-coil region" evidence="2">
    <location>
        <begin position="6"/>
        <end position="33"/>
    </location>
</feature>
<dbReference type="Proteomes" id="UP000054558">
    <property type="component" value="Unassembled WGS sequence"/>
</dbReference>
<feature type="compositionally biased region" description="Pro residues" evidence="3">
    <location>
        <begin position="1106"/>
        <end position="1125"/>
    </location>
</feature>
<dbReference type="PANTHER" id="PTHR15696:SF0">
    <property type="entry name" value="TELOMERASE-BINDING PROTEIN EST1A"/>
    <property type="match status" value="1"/>
</dbReference>
<sequence>MSQSGERDSRASAEALLKKAQKLEQQLRTTLQSKGFSDGTAYSLLTTLRSLYQEILLTDHAFAVEHDVEQALWRGIYRRIEDFRGRIRKYSQAATGPPRGAKPGTSQAGTGLPLPPGGAKPGAAKEALHKALAGFRGFLGDATGFYHELVFKLRALYGLPQDFSPNVPEDVAAKLGPDKLRLCQASCHRCLIYLGDLARYKELHSDSKVKDWAIVANYYLQAAALWPASGNPHNQLAVLATYVDDELLAVYRYYRSLAVEVPFLTARDNLLMLFEKNRAKYAQLAPSSKASAKQVSDAPPHDDDTISKLRLSFQTPFVRLNGIVFTKTSVETFSDVYTATMSDLDALFEADDVALDAGLAAERRSGIALGSLGAAGLLQVMVIAVFTVHNLSWVPEGHKPSYSEIIQSSALAQHALTALFELAGRFAHRCGLGANPTANLLLPSVLVLLEWLVVNPKVAAGEGEVGDRQGRARSFFWREVSGLLNDVTQGVTDVARGRSESNALWEDYELRGFEPLASAHRALDFSKPAPVLDVANAQQAVSRGRRVLEAGKNLAACLADVRAEGLRFSEELGLFQFSRGVSERRPEDLKVLERGGVSELGVGFGQGLGLQNVGLGQGLEETMVGLDPSAGGIGPIGSALLGSLVNALPAHTELPDVGVFGQSAGANLAVLAGFGQGSDERIADAETEEEDLGLVSSGKDELEAAKKELFQRAQQAGKLKGSARDELAVEAERVFRAQLAAKRAVKDGGKEGVKEGVKQTEESLDEDEEEIVFQPMRRGGSQPSPLTGSPMHSQSPRPDGQNQGPVQSNNGPQSLLPNLDLAPKQGLPSTSDPIVGSSAFSFNQWMPGGAKRVDAVNPVDFGLLHRGPSSHEKAKADVEAVTNDLLKEAADASKALDPAVQARGYDQLKQLYELQQQLQGNSFPGASPLQGGYSPASTTLRPGGSLAPAVYPPASFEAPSAQQQYYNYLLQQQQGLTNHGAPAQHQNGPGYQHWGASLSPWSHPPQSSSLFGGLGFSAPHQSGFSGANTTSNQGLSVTAQGPTFQEARVTIPLPKLVPSDEPGLAASSLFASPPVPNRSETFQALGPSFSSGTSSAPAGGLAGPTRIPPPGFGQPSTIRPPPGFGPPTNQRPNSPFTANRVSAPPQNPLETTPLDDYKWLDGYTHTLPHAAIGGPLNKPEHFRGEYAVGEPSIWGRSASPVSEPSALTDDKSPHGTSRAYLPGAGRLTLPSVAHSPHLGRFWT</sequence>
<proteinExistence type="predicted"/>
<accession>A0A1Y1IMS9</accession>
<feature type="region of interest" description="Disordered" evidence="3">
    <location>
        <begin position="91"/>
        <end position="122"/>
    </location>
</feature>
<dbReference type="GO" id="GO:0005697">
    <property type="term" value="C:telomerase holoenzyme complex"/>
    <property type="evidence" value="ECO:0000318"/>
    <property type="project" value="GO_Central"/>
</dbReference>
<dbReference type="InterPro" id="IPR019458">
    <property type="entry name" value="Est1-like_N"/>
</dbReference>
<dbReference type="AlphaFoldDB" id="A0A1Y1IMS9"/>
<dbReference type="PANTHER" id="PTHR15696">
    <property type="entry name" value="SMG-7 SUPPRESSOR WITH MORPHOLOGICAL EFFECT ON GENITALIA PROTEIN 7"/>
    <property type="match status" value="1"/>
</dbReference>
<feature type="domain" description="Telomerase activating protein Est1-like N-terminal" evidence="5">
    <location>
        <begin position="67"/>
        <end position="204"/>
    </location>
</feature>